<dbReference type="EMBL" id="BDIP01000071">
    <property type="protein sequence ID" value="GCA62009.1"/>
    <property type="molecule type" value="Genomic_DNA"/>
</dbReference>
<sequence length="81" mass="9045">MLATQQSDITNQDDQDSWLEDCLRAVDAANHHLEQCAAQSDFKGVITHACVLLTQLRTNLLQPRTYASLFARAHPSQHDVA</sequence>
<evidence type="ECO:0000313" key="1">
    <source>
        <dbReference type="EMBL" id="GCA62009.1"/>
    </source>
</evidence>
<dbReference type="Proteomes" id="UP000265618">
    <property type="component" value="Unassembled WGS sequence"/>
</dbReference>
<comment type="caution">
    <text evidence="1">The sequence shown here is derived from an EMBL/GenBank/DDBJ whole genome shotgun (WGS) entry which is preliminary data.</text>
</comment>
<keyword evidence="2" id="KW-1185">Reference proteome</keyword>
<dbReference type="AlphaFoldDB" id="A0A391NTM7"/>
<organism evidence="1 2">
    <name type="scientific">Kipferlia bialata</name>
    <dbReference type="NCBI Taxonomy" id="797122"/>
    <lineage>
        <taxon>Eukaryota</taxon>
        <taxon>Metamonada</taxon>
        <taxon>Carpediemonas-like organisms</taxon>
        <taxon>Kipferlia</taxon>
    </lineage>
</organism>
<name>A0A391NTM7_9EUKA</name>
<proteinExistence type="predicted"/>
<reference evidence="1 2" key="1">
    <citation type="journal article" date="2018" name="PLoS ONE">
        <title>The draft genome of Kipferlia bialata reveals reductive genome evolution in fornicate parasites.</title>
        <authorList>
            <person name="Tanifuji G."/>
            <person name="Takabayashi S."/>
            <person name="Kume K."/>
            <person name="Takagi M."/>
            <person name="Nakayama T."/>
            <person name="Kamikawa R."/>
            <person name="Inagaki Y."/>
            <person name="Hashimoto T."/>
        </authorList>
    </citation>
    <scope>NUCLEOTIDE SEQUENCE [LARGE SCALE GENOMIC DNA]</scope>
    <source>
        <strain evidence="1">NY0173</strain>
    </source>
</reference>
<protein>
    <submittedName>
        <fullName evidence="1">Vacuolar protein sorting-associated protein 35</fullName>
    </submittedName>
</protein>
<accession>A0A391NTM7</accession>
<evidence type="ECO:0000313" key="2">
    <source>
        <dbReference type="Proteomes" id="UP000265618"/>
    </source>
</evidence>
<gene>
    <name evidence="1" type="ORF">KIPB_000587</name>
</gene>